<organism evidence="1">
    <name type="scientific">Neisseria gonorrhoeae</name>
    <dbReference type="NCBI Taxonomy" id="485"/>
    <lineage>
        <taxon>Bacteria</taxon>
        <taxon>Pseudomonadati</taxon>
        <taxon>Pseudomonadota</taxon>
        <taxon>Betaproteobacteria</taxon>
        <taxon>Neisseriales</taxon>
        <taxon>Neisseriaceae</taxon>
        <taxon>Neisseria</taxon>
    </lineage>
</organism>
<sequence length="29" mass="3017">MTVWALFDSGNGSYFKGANSLNSSGGGEY</sequence>
<reference evidence="1" key="3">
    <citation type="journal article" date="1999" name="Proteins">
        <title>Structural characterization of two tandemly arranged DNA methyltransferase genes from Neisseria gonorrhoeae MS11: N4-cytosine specific M.NgoMXV and nonfunctional 5-cytosine-type M.NgoMorf2P.</title>
        <authorList>
            <person name="Radlinska M."/>
            <person name="Bujnicki J.M."/>
            <person name="Piekarowicz A."/>
        </authorList>
    </citation>
    <scope>NUCLEOTIDE SEQUENCE</scope>
    <source>
        <strain evidence="1">MS11</strain>
    </source>
</reference>
<dbReference type="GO" id="GO:0008168">
    <property type="term" value="F:methyltransferase activity"/>
    <property type="evidence" value="ECO:0007669"/>
    <property type="project" value="UniProtKB-KW"/>
</dbReference>
<proteinExistence type="predicted"/>
<dbReference type="EMBL" id="AJ004687">
    <property type="protein sequence ID" value="CAC28356.1"/>
    <property type="molecule type" value="Genomic_DNA"/>
</dbReference>
<name>Q9AKV1_NEIGO</name>
<dbReference type="AlphaFoldDB" id="Q9AKV1"/>
<keyword evidence="1" id="KW-0489">Methyltransferase</keyword>
<reference evidence="1" key="1">
    <citation type="journal article" date="1998" name="Acta Microbiol. Pol.">
        <title>Sensitivity of the restriction endonucleases HaeIII, BsrI, EaeI and CfrI to cytosine N4-methylation.</title>
        <authorList>
            <person name="Piekarowicz A."/>
            <person name="Radlinska M."/>
        </authorList>
    </citation>
    <scope>NUCLEOTIDE SEQUENCE</scope>
    <source>
        <strain evidence="1">MS11</strain>
    </source>
</reference>
<dbReference type="GO" id="GO:0032259">
    <property type="term" value="P:methylation"/>
    <property type="evidence" value="ECO:0007669"/>
    <property type="project" value="UniProtKB-KW"/>
</dbReference>
<evidence type="ECO:0000313" key="1">
    <source>
        <dbReference type="EMBL" id="CAC28356.1"/>
    </source>
</evidence>
<protein>
    <submittedName>
        <fullName evidence="1">Non-functional DNA C-5 cytosine methyltransferase M.NgoMorf2P disrupted</fullName>
    </submittedName>
</protein>
<accession>Q9AKV1</accession>
<reference evidence="1" key="2">
    <citation type="journal article" date="1998" name="Biol. Chem.">
        <title>Cloning and characterization of the gene encoding a new DNA methyltransferase from Neisseria gonorrhoeae.</title>
        <authorList>
            <person name="Radlinska M."/>
            <person name="Piekarowicz A."/>
        </authorList>
    </citation>
    <scope>NUCLEOTIDE SEQUENCE</scope>
    <source>
        <strain evidence="1">MS11</strain>
    </source>
</reference>
<reference evidence="1" key="4">
    <citation type="submission" date="2001-01" db="EMBL/GenBank/DDBJ databases">
        <authorList>
            <person name="Bujnicki J."/>
        </authorList>
    </citation>
    <scope>NUCLEOTIDE SEQUENCE</scope>
    <source>
        <strain evidence="1">MS11</strain>
    </source>
</reference>
<keyword evidence="1" id="KW-0808">Transferase</keyword>